<keyword evidence="4 6" id="KW-1133">Transmembrane helix</keyword>
<dbReference type="EMBL" id="CP002691">
    <property type="protein sequence ID" value="AEE50917.1"/>
    <property type="molecule type" value="Genomic_DNA"/>
</dbReference>
<sequence>MLRQQVLVFAPKLQRVKQEAENLTTDQQKVLKSISPYRIIIPAVLGVIGVMYMLWRNFDLEEFRRIQWTTHVYFWIGLGILTVLIRDLAYALRLRALTNKELSWWKCIEVVIIWEFSSAVSPSALGGSAVAFFILSQEKLSVARTVTIVTYTIVLDALFMLCTLPVLFAIFGFDILRPGAESFADLGQWGYLALGFYIFMIVYSIIFAYGIFIGPHKMKRFLGWVTNNRLLKRFHQAALKLGEDLVISSQGLREQGWKIHLQAIVGTLLAWVFRFLLISCLVIAFTPNLPLTIHFQAELYARLQTMFFVVMFSPTPGGAGIIELAFNGFLTDYVHSNTHATVISTIWRLMSYYLYLIAGAIVVPNWIREVFNVKREKPLEKKPD</sequence>
<evidence type="ECO:0000256" key="4">
    <source>
        <dbReference type="ARBA" id="ARBA00022989"/>
    </source>
</evidence>
<keyword evidence="8" id="KW-1185">Reference proteome</keyword>
<evidence type="ECO:0000256" key="2">
    <source>
        <dbReference type="ARBA" id="ARBA00022475"/>
    </source>
</evidence>
<proteinExistence type="predicted"/>
<dbReference type="STRING" id="760192.Halhy_3054"/>
<keyword evidence="2" id="KW-1003">Cell membrane</keyword>
<reference evidence="7 8" key="1">
    <citation type="journal article" date="2011" name="Stand. Genomic Sci.">
        <title>Complete genome sequence of Haliscomenobacter hydrossis type strain (O).</title>
        <authorList>
            <consortium name="US DOE Joint Genome Institute (JGI-PGF)"/>
            <person name="Daligault H."/>
            <person name="Lapidus A."/>
            <person name="Zeytun A."/>
            <person name="Nolan M."/>
            <person name="Lucas S."/>
            <person name="Del Rio T.G."/>
            <person name="Tice H."/>
            <person name="Cheng J.F."/>
            <person name="Tapia R."/>
            <person name="Han C."/>
            <person name="Goodwin L."/>
            <person name="Pitluck S."/>
            <person name="Liolios K."/>
            <person name="Pagani I."/>
            <person name="Ivanova N."/>
            <person name="Huntemann M."/>
            <person name="Mavromatis K."/>
            <person name="Mikhailova N."/>
            <person name="Pati A."/>
            <person name="Chen A."/>
            <person name="Palaniappan K."/>
            <person name="Land M."/>
            <person name="Hauser L."/>
            <person name="Brambilla E.M."/>
            <person name="Rohde M."/>
            <person name="Verbarg S."/>
            <person name="Goker M."/>
            <person name="Bristow J."/>
            <person name="Eisen J.A."/>
            <person name="Markowitz V."/>
            <person name="Hugenholtz P."/>
            <person name="Kyrpides N.C."/>
            <person name="Klenk H.P."/>
            <person name="Woyke T."/>
        </authorList>
    </citation>
    <scope>NUCLEOTIDE SEQUENCE [LARGE SCALE GENOMIC DNA]</scope>
    <source>
        <strain evidence="8">ATCC 27775 / DSM 1100 / LMG 10767 / O</strain>
    </source>
</reference>
<accession>F4L6T6</accession>
<evidence type="ECO:0000256" key="6">
    <source>
        <dbReference type="SAM" id="Phobius"/>
    </source>
</evidence>
<evidence type="ECO:0000256" key="5">
    <source>
        <dbReference type="ARBA" id="ARBA00023136"/>
    </source>
</evidence>
<feature type="transmembrane region" description="Helical" evidence="6">
    <location>
        <begin position="305"/>
        <end position="326"/>
    </location>
</feature>
<keyword evidence="5 6" id="KW-0472">Membrane</keyword>
<organism evidence="7 8">
    <name type="scientific">Haliscomenobacter hydrossis (strain ATCC 27775 / DSM 1100 / LMG 10767 / O)</name>
    <dbReference type="NCBI Taxonomy" id="760192"/>
    <lineage>
        <taxon>Bacteria</taxon>
        <taxon>Pseudomonadati</taxon>
        <taxon>Bacteroidota</taxon>
        <taxon>Saprospiria</taxon>
        <taxon>Saprospirales</taxon>
        <taxon>Haliscomenobacteraceae</taxon>
        <taxon>Haliscomenobacter</taxon>
    </lineage>
</organism>
<dbReference type="GO" id="GO:0005886">
    <property type="term" value="C:plasma membrane"/>
    <property type="evidence" value="ECO:0007669"/>
    <property type="project" value="UniProtKB-SubCell"/>
</dbReference>
<feature type="transmembrane region" description="Helical" evidence="6">
    <location>
        <begin position="39"/>
        <end position="58"/>
    </location>
</feature>
<protein>
    <recommendedName>
        <fullName evidence="9">Lysylphosphatidylglycerol synthetase/UPF0104</fullName>
    </recommendedName>
</protein>
<dbReference type="InterPro" id="IPR022791">
    <property type="entry name" value="L-PG_synthase/AglD"/>
</dbReference>
<evidence type="ECO:0008006" key="9">
    <source>
        <dbReference type="Google" id="ProtNLM"/>
    </source>
</evidence>
<dbReference type="PANTHER" id="PTHR37693">
    <property type="entry name" value="PHOSPHATIDYLGLYCEROL LYSYLTRANSFERASE"/>
    <property type="match status" value="1"/>
</dbReference>
<reference key="2">
    <citation type="submission" date="2011-04" db="EMBL/GenBank/DDBJ databases">
        <title>Complete sequence of chromosome of Haliscomenobacter hydrossis DSM 1100.</title>
        <authorList>
            <consortium name="US DOE Joint Genome Institute (JGI-PGF)"/>
            <person name="Lucas S."/>
            <person name="Han J."/>
            <person name="Lapidus A."/>
            <person name="Bruce D."/>
            <person name="Goodwin L."/>
            <person name="Pitluck S."/>
            <person name="Peters L."/>
            <person name="Kyrpides N."/>
            <person name="Mavromatis K."/>
            <person name="Ivanova N."/>
            <person name="Ovchinnikova G."/>
            <person name="Pagani I."/>
            <person name="Daligault H."/>
            <person name="Detter J.C."/>
            <person name="Han C."/>
            <person name="Land M."/>
            <person name="Hauser L."/>
            <person name="Markowitz V."/>
            <person name="Cheng J.-F."/>
            <person name="Hugenholtz P."/>
            <person name="Woyke T."/>
            <person name="Wu D."/>
            <person name="Verbarg S."/>
            <person name="Frueling A."/>
            <person name="Brambilla E."/>
            <person name="Klenk H.-P."/>
            <person name="Eisen J.A."/>
        </authorList>
    </citation>
    <scope>NUCLEOTIDE SEQUENCE</scope>
    <source>
        <strain>DSM 1100</strain>
    </source>
</reference>
<dbReference type="NCBIfam" id="TIGR00374">
    <property type="entry name" value="flippase-like domain"/>
    <property type="match status" value="1"/>
</dbReference>
<evidence type="ECO:0000313" key="8">
    <source>
        <dbReference type="Proteomes" id="UP000008461"/>
    </source>
</evidence>
<name>F4L6T6_HALH1</name>
<dbReference type="Proteomes" id="UP000008461">
    <property type="component" value="Chromosome"/>
</dbReference>
<feature type="transmembrane region" description="Helical" evidence="6">
    <location>
        <begin position="112"/>
        <end position="136"/>
    </location>
</feature>
<keyword evidence="3 6" id="KW-0812">Transmembrane</keyword>
<evidence type="ECO:0000256" key="3">
    <source>
        <dbReference type="ARBA" id="ARBA00022692"/>
    </source>
</evidence>
<dbReference type="HOGENOM" id="CLU_059719_0_0_10"/>
<dbReference type="PANTHER" id="PTHR37693:SF1">
    <property type="entry name" value="INTEGRAL MEMBRANE PROTEIN"/>
    <property type="match status" value="1"/>
</dbReference>
<dbReference type="Pfam" id="PF03706">
    <property type="entry name" value="LPG_synthase_TM"/>
    <property type="match status" value="1"/>
</dbReference>
<feature type="transmembrane region" description="Helical" evidence="6">
    <location>
        <begin position="263"/>
        <end position="285"/>
    </location>
</feature>
<gene>
    <name evidence="7" type="ordered locus">Halhy_3054</name>
</gene>
<feature type="transmembrane region" description="Helical" evidence="6">
    <location>
        <begin position="148"/>
        <end position="171"/>
    </location>
</feature>
<dbReference type="AlphaFoldDB" id="F4L6T6"/>
<dbReference type="eggNOG" id="COG0392">
    <property type="taxonomic scope" value="Bacteria"/>
</dbReference>
<feature type="transmembrane region" description="Helical" evidence="6">
    <location>
        <begin position="191"/>
        <end position="212"/>
    </location>
</feature>
<dbReference type="KEGG" id="hhy:Halhy_3054"/>
<evidence type="ECO:0000313" key="7">
    <source>
        <dbReference type="EMBL" id="AEE50917.1"/>
    </source>
</evidence>
<comment type="subcellular location">
    <subcellularLocation>
        <location evidence="1">Cell membrane</location>
        <topology evidence="1">Multi-pass membrane protein</topology>
    </subcellularLocation>
</comment>
<feature type="transmembrane region" description="Helical" evidence="6">
    <location>
        <begin position="346"/>
        <end position="367"/>
    </location>
</feature>
<feature type="transmembrane region" description="Helical" evidence="6">
    <location>
        <begin position="70"/>
        <end position="92"/>
    </location>
</feature>
<evidence type="ECO:0000256" key="1">
    <source>
        <dbReference type="ARBA" id="ARBA00004651"/>
    </source>
</evidence>